<comment type="caution">
    <text evidence="1">The sequence shown here is derived from an EMBL/GenBank/DDBJ whole genome shotgun (WGS) entry which is preliminary data.</text>
</comment>
<protein>
    <submittedName>
        <fullName evidence="1">Uncharacterized protein</fullName>
    </submittedName>
</protein>
<sequence>MPIRLLFASSLLLILGCKDMITAPAKPEPFVPVLSLRPVAVKLGRGATQAFQAEINYLEGVRYLRQPVAWRVMETGGGTITAAGLYTAPDTPGTYHVQVRRDDFPEVTALATVVVK</sequence>
<dbReference type="Proteomes" id="UP001165069">
    <property type="component" value="Unassembled WGS sequence"/>
</dbReference>
<evidence type="ECO:0000313" key="2">
    <source>
        <dbReference type="Proteomes" id="UP001165069"/>
    </source>
</evidence>
<dbReference type="EMBL" id="BSDE01000001">
    <property type="protein sequence ID" value="GLH72517.1"/>
    <property type="molecule type" value="Genomic_DNA"/>
</dbReference>
<dbReference type="PROSITE" id="PS51257">
    <property type="entry name" value="PROKAR_LIPOPROTEIN"/>
    <property type="match status" value="1"/>
</dbReference>
<keyword evidence="2" id="KW-1185">Reference proteome</keyword>
<proteinExistence type="predicted"/>
<gene>
    <name evidence="1" type="ORF">GETHLI_10190</name>
</gene>
<reference evidence="1 2" key="1">
    <citation type="journal article" date="2023" name="Antonie Van Leeuwenhoek">
        <title>Mesoterricola silvestris gen. nov., sp. nov., Mesoterricola sediminis sp. nov., Geothrix oryzae sp. nov., Geothrix edaphica sp. nov., Geothrix rubra sp. nov., and Geothrix limicola sp. nov., six novel members of Acidobacteriota isolated from soils.</title>
        <authorList>
            <person name="Itoh H."/>
            <person name="Sugisawa Y."/>
            <person name="Mise K."/>
            <person name="Xu Z."/>
            <person name="Kuniyasu M."/>
            <person name="Ushijima N."/>
            <person name="Kawano K."/>
            <person name="Kobayashi E."/>
            <person name="Shiratori Y."/>
            <person name="Masuda Y."/>
            <person name="Senoo K."/>
        </authorList>
    </citation>
    <scope>NUCLEOTIDE SEQUENCE [LARGE SCALE GENOMIC DNA]</scope>
    <source>
        <strain evidence="1 2">Red804</strain>
    </source>
</reference>
<name>A0ABQ5QCF6_9BACT</name>
<evidence type="ECO:0000313" key="1">
    <source>
        <dbReference type="EMBL" id="GLH72517.1"/>
    </source>
</evidence>
<accession>A0ABQ5QCF6</accession>
<organism evidence="1 2">
    <name type="scientific">Geothrix limicola</name>
    <dbReference type="NCBI Taxonomy" id="2927978"/>
    <lineage>
        <taxon>Bacteria</taxon>
        <taxon>Pseudomonadati</taxon>
        <taxon>Acidobacteriota</taxon>
        <taxon>Holophagae</taxon>
        <taxon>Holophagales</taxon>
        <taxon>Holophagaceae</taxon>
        <taxon>Geothrix</taxon>
    </lineage>
</organism>